<evidence type="ECO:0000256" key="1">
    <source>
        <dbReference type="ARBA" id="ARBA00001913"/>
    </source>
</evidence>
<evidence type="ECO:0000313" key="9">
    <source>
        <dbReference type="EMBL" id="VGO16225.1"/>
    </source>
</evidence>
<evidence type="ECO:0000259" key="8">
    <source>
        <dbReference type="Pfam" id="PF00884"/>
    </source>
</evidence>
<keyword evidence="6" id="KW-0106">Calcium</keyword>
<keyword evidence="5" id="KW-0378">Hydrolase</keyword>
<evidence type="ECO:0000256" key="5">
    <source>
        <dbReference type="ARBA" id="ARBA00022801"/>
    </source>
</evidence>
<dbReference type="RefSeq" id="WP_136081764.1">
    <property type="nucleotide sequence ID" value="NZ_CAAHFG010000003.1"/>
</dbReference>
<organism evidence="9 10">
    <name type="scientific">Pontiella desulfatans</name>
    <dbReference type="NCBI Taxonomy" id="2750659"/>
    <lineage>
        <taxon>Bacteria</taxon>
        <taxon>Pseudomonadati</taxon>
        <taxon>Kiritimatiellota</taxon>
        <taxon>Kiritimatiellia</taxon>
        <taxon>Kiritimatiellales</taxon>
        <taxon>Pontiellaceae</taxon>
        <taxon>Pontiella</taxon>
    </lineage>
</organism>
<accession>A0A6C2U8E3</accession>
<feature type="domain" description="Sulfatase N-terminal" evidence="8">
    <location>
        <begin position="33"/>
        <end position="377"/>
    </location>
</feature>
<evidence type="ECO:0000256" key="2">
    <source>
        <dbReference type="ARBA" id="ARBA00008779"/>
    </source>
</evidence>
<comment type="cofactor">
    <cofactor evidence="1">
        <name>Ca(2+)</name>
        <dbReference type="ChEBI" id="CHEBI:29108"/>
    </cofactor>
</comment>
<dbReference type="AlphaFoldDB" id="A0A6C2U8E3"/>
<dbReference type="InterPro" id="IPR000917">
    <property type="entry name" value="Sulfatase_N"/>
</dbReference>
<sequence length="487" mass="53831">MLNHFKFGWVFLYVLTGCVGPERAKQAESERPPNFIVIFTDDQGYNDLGCFGSPLIKTPQLDRMAAEGTRFTDFYVASAVCSASRAALLTGCYSERVGVSGAFFPGEGEGLHPDEITMAELLKTRGYATSAVGKWHLGDEKVFLPTAQGFDEYFGIPYSNDMYIGPDQEIAEHAVFREGFDREKALEAQRFVAPHVHARKPIWESPLKGKVPLFEGSAIVEFPVDQATLTRRYFDRAIRFVEANREQPFFLYITPAMPHVPLYASEQFAGKSPRGLYGDVIEEIDWNVGRLLDTLRASGLDRNTVVVFTSDNGPWLSYGEEGGSAAPLRDGKFTTYEGGMRVPMIAWGPGHVAAGTTCAEVASSIDLLPTFAGLAGAELPDDRIIDGKNILPLLKGISGGRSPHQAFFYATDGVRMGRWKLMLKEHAMSQQQGPLPALYDLSNDPGEQHNLYEEHPDVVDRMQPLLEQHAEDLAEHSRPLGKESACE</sequence>
<keyword evidence="10" id="KW-1185">Reference proteome</keyword>
<proteinExistence type="inferred from homology"/>
<dbReference type="PANTHER" id="PTHR42693">
    <property type="entry name" value="ARYLSULFATASE FAMILY MEMBER"/>
    <property type="match status" value="1"/>
</dbReference>
<dbReference type="PROSITE" id="PS00149">
    <property type="entry name" value="SULFATASE_2"/>
    <property type="match status" value="1"/>
</dbReference>
<dbReference type="InterPro" id="IPR024607">
    <property type="entry name" value="Sulfatase_CS"/>
</dbReference>
<dbReference type="Pfam" id="PF00884">
    <property type="entry name" value="Sulfatase"/>
    <property type="match status" value="1"/>
</dbReference>
<dbReference type="GO" id="GO:0004065">
    <property type="term" value="F:arylsulfatase activity"/>
    <property type="evidence" value="ECO:0007669"/>
    <property type="project" value="TreeGrafter"/>
</dbReference>
<evidence type="ECO:0000256" key="3">
    <source>
        <dbReference type="ARBA" id="ARBA00022723"/>
    </source>
</evidence>
<dbReference type="Gene3D" id="3.30.1120.10">
    <property type="match status" value="1"/>
</dbReference>
<keyword evidence="3" id="KW-0479">Metal-binding</keyword>
<dbReference type="PANTHER" id="PTHR42693:SF53">
    <property type="entry name" value="ENDO-4-O-SULFATASE"/>
    <property type="match status" value="1"/>
</dbReference>
<dbReference type="FunFam" id="3.40.720.10:FF:000023">
    <property type="entry name" value="Arylsulfatase A"/>
    <property type="match status" value="1"/>
</dbReference>
<keyword evidence="7" id="KW-0325">Glycoprotein</keyword>
<evidence type="ECO:0000313" key="10">
    <source>
        <dbReference type="Proteomes" id="UP000366872"/>
    </source>
</evidence>
<dbReference type="CDD" id="cd16026">
    <property type="entry name" value="GALNS_like"/>
    <property type="match status" value="1"/>
</dbReference>
<name>A0A6C2U8E3_PONDE</name>
<protein>
    <submittedName>
        <fullName evidence="9">Arylsulfatase</fullName>
    </submittedName>
</protein>
<reference evidence="9 10" key="1">
    <citation type="submission" date="2019-04" db="EMBL/GenBank/DDBJ databases">
        <authorList>
            <person name="Van Vliet M D."/>
        </authorList>
    </citation>
    <scope>NUCLEOTIDE SEQUENCE [LARGE SCALE GENOMIC DNA]</scope>
    <source>
        <strain evidence="9 10">F1</strain>
    </source>
</reference>
<gene>
    <name evidence="9" type="primary">atsA_232</name>
    <name evidence="9" type="ORF">PDESU_04816</name>
</gene>
<dbReference type="Gene3D" id="3.40.720.10">
    <property type="entry name" value="Alkaline Phosphatase, subunit A"/>
    <property type="match status" value="1"/>
</dbReference>
<comment type="similarity">
    <text evidence="2">Belongs to the sulfatase family.</text>
</comment>
<evidence type="ECO:0000256" key="7">
    <source>
        <dbReference type="ARBA" id="ARBA00023180"/>
    </source>
</evidence>
<keyword evidence="4" id="KW-0732">Signal</keyword>
<dbReference type="InterPro" id="IPR050738">
    <property type="entry name" value="Sulfatase"/>
</dbReference>
<dbReference type="Proteomes" id="UP000366872">
    <property type="component" value="Unassembled WGS sequence"/>
</dbReference>
<dbReference type="InterPro" id="IPR017850">
    <property type="entry name" value="Alkaline_phosphatase_core_sf"/>
</dbReference>
<dbReference type="PROSITE" id="PS51257">
    <property type="entry name" value="PROKAR_LIPOPROTEIN"/>
    <property type="match status" value="1"/>
</dbReference>
<dbReference type="EMBL" id="CAAHFG010000003">
    <property type="protein sequence ID" value="VGO16225.1"/>
    <property type="molecule type" value="Genomic_DNA"/>
</dbReference>
<evidence type="ECO:0000256" key="4">
    <source>
        <dbReference type="ARBA" id="ARBA00022729"/>
    </source>
</evidence>
<dbReference type="SUPFAM" id="SSF53649">
    <property type="entry name" value="Alkaline phosphatase-like"/>
    <property type="match status" value="1"/>
</dbReference>
<dbReference type="GO" id="GO:0046872">
    <property type="term" value="F:metal ion binding"/>
    <property type="evidence" value="ECO:0007669"/>
    <property type="project" value="UniProtKB-KW"/>
</dbReference>
<evidence type="ECO:0000256" key="6">
    <source>
        <dbReference type="ARBA" id="ARBA00022837"/>
    </source>
</evidence>